<feature type="signal peptide" evidence="8">
    <location>
        <begin position="1"/>
        <end position="22"/>
    </location>
</feature>
<dbReference type="GO" id="GO:0061844">
    <property type="term" value="P:antimicrobial humoral immune response mediated by antimicrobial peptide"/>
    <property type="evidence" value="ECO:0007669"/>
    <property type="project" value="TreeGrafter"/>
</dbReference>
<evidence type="ECO:0000256" key="4">
    <source>
        <dbReference type="ARBA" id="ARBA00022514"/>
    </source>
</evidence>
<dbReference type="GeneID" id="110305913"/>
<dbReference type="KEGG" id="mcal:110305913"/>
<dbReference type="PROSITE" id="PS00472">
    <property type="entry name" value="SMALL_CYTOKINES_CC"/>
    <property type="match status" value="1"/>
</dbReference>
<evidence type="ECO:0000256" key="7">
    <source>
        <dbReference type="ARBA" id="ARBA00023157"/>
    </source>
</evidence>
<dbReference type="GO" id="GO:0006954">
    <property type="term" value="P:inflammatory response"/>
    <property type="evidence" value="ECO:0007669"/>
    <property type="project" value="TreeGrafter"/>
</dbReference>
<dbReference type="CDD" id="cd00272">
    <property type="entry name" value="Chemokine_CC"/>
    <property type="match status" value="1"/>
</dbReference>
<dbReference type="PANTHER" id="PTHR12015:SF98">
    <property type="entry name" value="C-C MOTIF CHEMOKINE 2"/>
    <property type="match status" value="1"/>
</dbReference>
<evidence type="ECO:0000259" key="9">
    <source>
        <dbReference type="SMART" id="SM00199"/>
    </source>
</evidence>
<dbReference type="Proteomes" id="UP000515126">
    <property type="component" value="Chromosome 11"/>
</dbReference>
<dbReference type="InterPro" id="IPR036048">
    <property type="entry name" value="Interleukin_8-like_sf"/>
</dbReference>
<dbReference type="SMART" id="SM00199">
    <property type="entry name" value="SCY"/>
    <property type="match status" value="1"/>
</dbReference>
<feature type="chain" id="PRO_5028511675" description="C-C motif chemokine" evidence="8">
    <location>
        <begin position="23"/>
        <end position="98"/>
    </location>
</feature>
<dbReference type="FunFam" id="2.40.50.40:FF:000002">
    <property type="entry name" value="C-C motif chemokine"/>
    <property type="match status" value="1"/>
</dbReference>
<dbReference type="GO" id="GO:0048245">
    <property type="term" value="P:eosinophil chemotaxis"/>
    <property type="evidence" value="ECO:0007669"/>
    <property type="project" value="TreeGrafter"/>
</dbReference>
<comment type="similarity">
    <text evidence="2 8">Belongs to the intercrine beta (chemokine CC) family.</text>
</comment>
<protein>
    <recommendedName>
        <fullName evidence="8">C-C motif chemokine</fullName>
    </recommendedName>
</protein>
<evidence type="ECO:0000313" key="11">
    <source>
        <dbReference type="RefSeq" id="XP_021033737.1"/>
    </source>
</evidence>
<dbReference type="InterPro" id="IPR000827">
    <property type="entry name" value="Chemokine_CC_CS"/>
</dbReference>
<accession>A0A6P5QTA4</accession>
<dbReference type="SUPFAM" id="SSF54117">
    <property type="entry name" value="Interleukin 8-like chemokines"/>
    <property type="match status" value="1"/>
</dbReference>
<dbReference type="GO" id="GO:0005615">
    <property type="term" value="C:extracellular space"/>
    <property type="evidence" value="ECO:0007669"/>
    <property type="project" value="UniProtKB-KW"/>
</dbReference>
<feature type="domain" description="Chemokine interleukin-8-like" evidence="9">
    <location>
        <begin position="30"/>
        <end position="89"/>
    </location>
</feature>
<keyword evidence="5 8" id="KW-0964">Secreted</keyword>
<sequence length="98" mass="11105">MKISTLLCLLLIAATISPQVLAGPDAVSTPVTCCYKVVKQKIHVRKLKSYRRITSSQCPREAVIFRTIQDKEICADPKEKWVKNSMNHLDKKSQTQHP</sequence>
<dbReference type="PANTHER" id="PTHR12015">
    <property type="entry name" value="SMALL INDUCIBLE CYTOKINE A"/>
    <property type="match status" value="1"/>
</dbReference>
<dbReference type="Pfam" id="PF00048">
    <property type="entry name" value="IL8"/>
    <property type="match status" value="1"/>
</dbReference>
<evidence type="ECO:0000256" key="6">
    <source>
        <dbReference type="ARBA" id="ARBA00022729"/>
    </source>
</evidence>
<dbReference type="Gene3D" id="2.40.50.40">
    <property type="match status" value="1"/>
</dbReference>
<evidence type="ECO:0000256" key="3">
    <source>
        <dbReference type="ARBA" id="ARBA00022500"/>
    </source>
</evidence>
<organism evidence="10 11">
    <name type="scientific">Mus caroli</name>
    <name type="common">Ryukyu mouse</name>
    <name type="synonym">Ricefield mouse</name>
    <dbReference type="NCBI Taxonomy" id="10089"/>
    <lineage>
        <taxon>Eukaryota</taxon>
        <taxon>Metazoa</taxon>
        <taxon>Chordata</taxon>
        <taxon>Craniata</taxon>
        <taxon>Vertebrata</taxon>
        <taxon>Euteleostomi</taxon>
        <taxon>Mammalia</taxon>
        <taxon>Eutheria</taxon>
        <taxon>Euarchontoglires</taxon>
        <taxon>Glires</taxon>
        <taxon>Rodentia</taxon>
        <taxon>Myomorpha</taxon>
        <taxon>Muroidea</taxon>
        <taxon>Muridae</taxon>
        <taxon>Murinae</taxon>
        <taxon>Mus</taxon>
        <taxon>Mus</taxon>
    </lineage>
</organism>
<dbReference type="GO" id="GO:0030335">
    <property type="term" value="P:positive regulation of cell migration"/>
    <property type="evidence" value="ECO:0007669"/>
    <property type="project" value="TreeGrafter"/>
</dbReference>
<dbReference type="GO" id="GO:0048020">
    <property type="term" value="F:CCR chemokine receptor binding"/>
    <property type="evidence" value="ECO:0007669"/>
    <property type="project" value="TreeGrafter"/>
</dbReference>
<keyword evidence="3 8" id="KW-0145">Chemotaxis</keyword>
<keyword evidence="10" id="KW-1185">Reference proteome</keyword>
<dbReference type="InterPro" id="IPR039809">
    <property type="entry name" value="Chemokine_b/g/d"/>
</dbReference>
<dbReference type="InterPro" id="IPR001811">
    <property type="entry name" value="Chemokine_IL8-like_dom"/>
</dbReference>
<evidence type="ECO:0000256" key="1">
    <source>
        <dbReference type="ARBA" id="ARBA00004613"/>
    </source>
</evidence>
<evidence type="ECO:0000256" key="5">
    <source>
        <dbReference type="ARBA" id="ARBA00022525"/>
    </source>
</evidence>
<evidence type="ECO:0000256" key="2">
    <source>
        <dbReference type="ARBA" id="ARBA00010868"/>
    </source>
</evidence>
<reference evidence="11" key="1">
    <citation type="submission" date="2025-08" db="UniProtKB">
        <authorList>
            <consortium name="RefSeq"/>
        </authorList>
    </citation>
    <scope>IDENTIFICATION</scope>
</reference>
<dbReference type="RefSeq" id="XP_021033737.1">
    <property type="nucleotide sequence ID" value="XM_021178078.1"/>
</dbReference>
<name>A0A6P5QTA4_MUSCR</name>
<keyword evidence="7" id="KW-1015">Disulfide bond</keyword>
<dbReference type="AlphaFoldDB" id="A0A6P5QTA4"/>
<keyword evidence="6 8" id="KW-0732">Signal</keyword>
<proteinExistence type="inferred from homology"/>
<gene>
    <name evidence="11" type="primary">LOC110305913</name>
</gene>
<evidence type="ECO:0000313" key="10">
    <source>
        <dbReference type="Proteomes" id="UP000515126"/>
    </source>
</evidence>
<keyword evidence="4 8" id="KW-0202">Cytokine</keyword>
<evidence type="ECO:0000256" key="8">
    <source>
        <dbReference type="RuleBase" id="RU361150"/>
    </source>
</evidence>
<dbReference type="GO" id="GO:0070098">
    <property type="term" value="P:chemokine-mediated signaling pathway"/>
    <property type="evidence" value="ECO:0007669"/>
    <property type="project" value="TreeGrafter"/>
</dbReference>
<dbReference type="GO" id="GO:0008009">
    <property type="term" value="F:chemokine activity"/>
    <property type="evidence" value="ECO:0007669"/>
    <property type="project" value="InterPro"/>
</dbReference>
<comment type="subcellular location">
    <subcellularLocation>
        <location evidence="1 8">Secreted</location>
    </subcellularLocation>
</comment>